<evidence type="ECO:0000259" key="3">
    <source>
        <dbReference type="PROSITE" id="PS50887"/>
    </source>
</evidence>
<dbReference type="GO" id="GO:0071111">
    <property type="term" value="F:cyclic-guanylate-specific phosphodiesterase activity"/>
    <property type="evidence" value="ECO:0007669"/>
    <property type="project" value="InterPro"/>
</dbReference>
<dbReference type="Pfam" id="PF00563">
    <property type="entry name" value="EAL"/>
    <property type="match status" value="1"/>
</dbReference>
<comment type="caution">
    <text evidence="4">The sequence shown here is derived from an EMBL/GenBank/DDBJ whole genome shotgun (WGS) entry which is preliminary data.</text>
</comment>
<dbReference type="InterPro" id="IPR043128">
    <property type="entry name" value="Rev_trsase/Diguanyl_cyclase"/>
</dbReference>
<dbReference type="Gene3D" id="3.20.20.450">
    <property type="entry name" value="EAL domain"/>
    <property type="match status" value="1"/>
</dbReference>
<dbReference type="RefSeq" id="WP_163111952.1">
    <property type="nucleotide sequence ID" value="NZ_JAAAWP010000006.1"/>
</dbReference>
<dbReference type="InterPro" id="IPR000160">
    <property type="entry name" value="GGDEF_dom"/>
</dbReference>
<dbReference type="InterPro" id="IPR001633">
    <property type="entry name" value="EAL_dom"/>
</dbReference>
<feature type="transmembrane region" description="Helical" evidence="1">
    <location>
        <begin position="17"/>
        <end position="37"/>
    </location>
</feature>
<reference evidence="4 5" key="1">
    <citation type="submission" date="2020-01" db="EMBL/GenBank/DDBJ databases">
        <title>Genomes of bacteria type strains.</title>
        <authorList>
            <person name="Chen J."/>
            <person name="Zhu S."/>
            <person name="Yang J."/>
        </authorList>
    </citation>
    <scope>NUCLEOTIDE SEQUENCE [LARGE SCALE GENOMIC DNA]</scope>
    <source>
        <strain evidence="4 5">LMG 22958</strain>
    </source>
</reference>
<dbReference type="Gene3D" id="3.30.70.270">
    <property type="match status" value="1"/>
</dbReference>
<dbReference type="EMBL" id="JAAAWP010000006">
    <property type="protein sequence ID" value="NDW22082.1"/>
    <property type="molecule type" value="Genomic_DNA"/>
</dbReference>
<feature type="domain" description="GGDEF" evidence="3">
    <location>
        <begin position="239"/>
        <end position="370"/>
    </location>
</feature>
<dbReference type="CDD" id="cd01949">
    <property type="entry name" value="GGDEF"/>
    <property type="match status" value="1"/>
</dbReference>
<keyword evidence="1" id="KW-0812">Transmembrane</keyword>
<accession>A0A6L9MV44</accession>
<dbReference type="PROSITE" id="PS50887">
    <property type="entry name" value="GGDEF"/>
    <property type="match status" value="1"/>
</dbReference>
<keyword evidence="5" id="KW-1185">Reference proteome</keyword>
<evidence type="ECO:0000259" key="2">
    <source>
        <dbReference type="PROSITE" id="PS50883"/>
    </source>
</evidence>
<dbReference type="PANTHER" id="PTHR33121">
    <property type="entry name" value="CYCLIC DI-GMP PHOSPHODIESTERASE PDEF"/>
    <property type="match status" value="1"/>
</dbReference>
<gene>
    <name evidence="4" type="ORF">GTW09_11155</name>
</gene>
<dbReference type="SUPFAM" id="SSF55073">
    <property type="entry name" value="Nucleotide cyclase"/>
    <property type="match status" value="1"/>
</dbReference>
<dbReference type="AlphaFoldDB" id="A0A6L9MV44"/>
<sequence length="636" mass="71429">MELLSKLPRDTTMRSRLILACLTVSVLISAIYVTVSYRLTSDMAIKAELNSMRVALAFLEKEVQTNETLAPSYLQSIGALLEEKDIASVIRVQYKEKERNFSHQISKLESTTLLNNIDGNLAESENSERIISLNETRYLWYQVRTERFSATFIKETVILDDARRLMAKRLIITTFIVFWIAVWLALTLSSIIAKRADEINGTLKKLATHDTLTELPNILYLKEILTAFDVKERNKPVKSESCLLVIDLDKFKDVNDAFGHSTGDQLLNAVSKRILASLDPTCTLIRVAGDEFVVWAPNYTIDKGKELAKRIVAVCDTSLPFNGLELSIGASIGFSHYPSHTRNVETLISYADTAMYKAKKQRSGWELYDVQSALNNERDMMLRGALNNAMDSRQIILHFQPKIDMRTGSVLGVEGLCRWQHPELGLLTPFAFIDLIEHSGKVQAFGRYIIQSALEHAKAWKQEQLNVPIAINLSPYNLLDPQLPNYISQLLNEYNLPADVLEIELTENETCLNIVHIQSALNEVKKLGVEVAIDDFGTGMSSLAYLDSLNANTIKIDKAFIDDVDTNRGHRAIVSAAVTLAKSFDCKVVAEGVETKEQADMLVSLGCYIAQGYYFAKPMPEDNIKQFIQNSKSPQK</sequence>
<dbReference type="SMART" id="SM00052">
    <property type="entry name" value="EAL"/>
    <property type="match status" value="1"/>
</dbReference>
<evidence type="ECO:0000313" key="5">
    <source>
        <dbReference type="Proteomes" id="UP000478837"/>
    </source>
</evidence>
<dbReference type="InterPro" id="IPR029787">
    <property type="entry name" value="Nucleotide_cyclase"/>
</dbReference>
<organism evidence="4 5">
    <name type="scientific">Alteromonas hispanica</name>
    <dbReference type="NCBI Taxonomy" id="315421"/>
    <lineage>
        <taxon>Bacteria</taxon>
        <taxon>Pseudomonadati</taxon>
        <taxon>Pseudomonadota</taxon>
        <taxon>Gammaproteobacteria</taxon>
        <taxon>Alteromonadales</taxon>
        <taxon>Alteromonadaceae</taxon>
        <taxon>Alteromonas/Salinimonas group</taxon>
        <taxon>Alteromonas</taxon>
    </lineage>
</organism>
<dbReference type="Pfam" id="PF00990">
    <property type="entry name" value="GGDEF"/>
    <property type="match status" value="1"/>
</dbReference>
<dbReference type="SMART" id="SM00267">
    <property type="entry name" value="GGDEF"/>
    <property type="match status" value="1"/>
</dbReference>
<dbReference type="SUPFAM" id="SSF141868">
    <property type="entry name" value="EAL domain-like"/>
    <property type="match status" value="1"/>
</dbReference>
<dbReference type="InterPro" id="IPR035919">
    <property type="entry name" value="EAL_sf"/>
</dbReference>
<evidence type="ECO:0000256" key="1">
    <source>
        <dbReference type="SAM" id="Phobius"/>
    </source>
</evidence>
<evidence type="ECO:0000313" key="4">
    <source>
        <dbReference type="EMBL" id="NDW22082.1"/>
    </source>
</evidence>
<protein>
    <submittedName>
        <fullName evidence="4">EAL domain-containing protein</fullName>
    </submittedName>
</protein>
<dbReference type="PROSITE" id="PS50883">
    <property type="entry name" value="EAL"/>
    <property type="match status" value="1"/>
</dbReference>
<name>A0A6L9MV44_9ALTE</name>
<dbReference type="Proteomes" id="UP000478837">
    <property type="component" value="Unassembled WGS sequence"/>
</dbReference>
<keyword evidence="1" id="KW-0472">Membrane</keyword>
<feature type="transmembrane region" description="Helical" evidence="1">
    <location>
        <begin position="170"/>
        <end position="193"/>
    </location>
</feature>
<dbReference type="InterPro" id="IPR050706">
    <property type="entry name" value="Cyclic-di-GMP_PDE-like"/>
</dbReference>
<feature type="domain" description="EAL" evidence="2">
    <location>
        <begin position="379"/>
        <end position="632"/>
    </location>
</feature>
<proteinExistence type="predicted"/>
<keyword evidence="1" id="KW-1133">Transmembrane helix</keyword>
<dbReference type="NCBIfam" id="TIGR00254">
    <property type="entry name" value="GGDEF"/>
    <property type="match status" value="1"/>
</dbReference>
<dbReference type="PANTHER" id="PTHR33121:SF70">
    <property type="entry name" value="SIGNALING PROTEIN YKOW"/>
    <property type="match status" value="1"/>
</dbReference>
<dbReference type="CDD" id="cd01948">
    <property type="entry name" value="EAL"/>
    <property type="match status" value="1"/>
</dbReference>